<keyword evidence="3" id="KW-1003">Cell membrane</keyword>
<dbReference type="RefSeq" id="WP_048856604.1">
    <property type="nucleotide sequence ID" value="NZ_BANJ01000042.1"/>
</dbReference>
<proteinExistence type="predicted"/>
<dbReference type="CDD" id="cd06261">
    <property type="entry name" value="TM_PBP2"/>
    <property type="match status" value="1"/>
</dbReference>
<dbReference type="PANTHER" id="PTHR30151">
    <property type="entry name" value="ALKANE SULFONATE ABC TRANSPORTER-RELATED, MEMBRANE SUBUNIT"/>
    <property type="match status" value="1"/>
</dbReference>
<name>A0A0D6QBN6_KOMXY</name>
<evidence type="ECO:0000256" key="4">
    <source>
        <dbReference type="ARBA" id="ARBA00022692"/>
    </source>
</evidence>
<evidence type="ECO:0000313" key="9">
    <source>
        <dbReference type="EMBL" id="GAO00222.1"/>
    </source>
</evidence>
<dbReference type="Gene3D" id="1.10.3720.10">
    <property type="entry name" value="MetI-like"/>
    <property type="match status" value="1"/>
</dbReference>
<feature type="transmembrane region" description="Helical" evidence="7">
    <location>
        <begin position="188"/>
        <end position="213"/>
    </location>
</feature>
<dbReference type="GO" id="GO:0005886">
    <property type="term" value="C:plasma membrane"/>
    <property type="evidence" value="ECO:0007669"/>
    <property type="project" value="UniProtKB-SubCell"/>
</dbReference>
<dbReference type="PANTHER" id="PTHR30151:SF0">
    <property type="entry name" value="ABC TRANSPORTER PERMEASE PROTEIN MJ0413-RELATED"/>
    <property type="match status" value="1"/>
</dbReference>
<protein>
    <submittedName>
        <fullName evidence="9">ABC transporter nitrate/sulfonate/bicarbonate permease</fullName>
    </submittedName>
</protein>
<feature type="domain" description="ABC transmembrane type-1" evidence="8">
    <location>
        <begin position="86"/>
        <end position="244"/>
    </location>
</feature>
<evidence type="ECO:0000256" key="7">
    <source>
        <dbReference type="SAM" id="Phobius"/>
    </source>
</evidence>
<evidence type="ECO:0000259" key="8">
    <source>
        <dbReference type="Pfam" id="PF00528"/>
    </source>
</evidence>
<comment type="subcellular location">
    <subcellularLocation>
        <location evidence="1">Cell membrane</location>
        <topology evidence="1">Multi-pass membrane protein</topology>
    </subcellularLocation>
</comment>
<dbReference type="AlphaFoldDB" id="A0A0D6QBN6"/>
<evidence type="ECO:0000256" key="2">
    <source>
        <dbReference type="ARBA" id="ARBA00022448"/>
    </source>
</evidence>
<accession>A0A0D6QBN6</accession>
<feature type="transmembrane region" description="Helical" evidence="7">
    <location>
        <begin position="219"/>
        <end position="242"/>
    </location>
</feature>
<feature type="transmembrane region" description="Helical" evidence="7">
    <location>
        <begin position="121"/>
        <end position="144"/>
    </location>
</feature>
<dbReference type="InterPro" id="IPR035906">
    <property type="entry name" value="MetI-like_sf"/>
</dbReference>
<evidence type="ECO:0000256" key="5">
    <source>
        <dbReference type="ARBA" id="ARBA00022989"/>
    </source>
</evidence>
<keyword evidence="4 7" id="KW-0812">Transmembrane</keyword>
<organism evidence="9 10">
    <name type="scientific">Komagataeibacter xylinus NBRC 13693</name>
    <dbReference type="NCBI Taxonomy" id="1234668"/>
    <lineage>
        <taxon>Bacteria</taxon>
        <taxon>Pseudomonadati</taxon>
        <taxon>Pseudomonadota</taxon>
        <taxon>Alphaproteobacteria</taxon>
        <taxon>Acetobacterales</taxon>
        <taxon>Acetobacteraceae</taxon>
        <taxon>Komagataeibacter</taxon>
    </lineage>
</organism>
<dbReference type="Pfam" id="PF00528">
    <property type="entry name" value="BPD_transp_1"/>
    <property type="match status" value="1"/>
</dbReference>
<keyword evidence="6 7" id="KW-0472">Membrane</keyword>
<keyword evidence="5 7" id="KW-1133">Transmembrane helix</keyword>
<feature type="transmembrane region" description="Helical" evidence="7">
    <location>
        <begin position="7"/>
        <end position="27"/>
    </location>
</feature>
<dbReference type="Proteomes" id="UP000032683">
    <property type="component" value="Unassembled WGS sequence"/>
</dbReference>
<gene>
    <name evidence="9" type="ORF">Gxy13693_042_056</name>
</gene>
<sequence length="251" mass="26731">MKYVTRFRAAITATVGFAIVLVLWQVIGSAKLLGPTFPPLSSVIASLTVPYRRHLYVRASLATLSTAAWGYGIGQAGGLATALFGHLLPFCRAGLDRLASVIHAIPMIALGPLFMAVLSPAWAGTAIAAIGVFFVSYIAGCTAIESAAPTHRDLFQIFGASPLRRLWLLDVPSALPALVTGLRQAVPVAFLGTILGEWFGSAHGLGLLILSAMENFQIALLWSTVILCCGLSLVIFVLLGYVERIVGRHYR</sequence>
<feature type="transmembrane region" description="Helical" evidence="7">
    <location>
        <begin position="98"/>
        <end position="115"/>
    </location>
</feature>
<dbReference type="SUPFAM" id="SSF161098">
    <property type="entry name" value="MetI-like"/>
    <property type="match status" value="1"/>
</dbReference>
<dbReference type="GO" id="GO:0055085">
    <property type="term" value="P:transmembrane transport"/>
    <property type="evidence" value="ECO:0007669"/>
    <property type="project" value="InterPro"/>
</dbReference>
<comment type="caution">
    <text evidence="9">The sequence shown here is derived from an EMBL/GenBank/DDBJ whole genome shotgun (WGS) entry which is preliminary data.</text>
</comment>
<evidence type="ECO:0000256" key="1">
    <source>
        <dbReference type="ARBA" id="ARBA00004651"/>
    </source>
</evidence>
<evidence type="ECO:0000256" key="3">
    <source>
        <dbReference type="ARBA" id="ARBA00022475"/>
    </source>
</evidence>
<reference evidence="9 10" key="1">
    <citation type="submission" date="2012-11" db="EMBL/GenBank/DDBJ databases">
        <title>Whole genome sequence of Gluconacetobacter xylinus NBRC 13693.</title>
        <authorList>
            <person name="Azuma Y."/>
            <person name="Higashiura N."/>
            <person name="Hirakawa H."/>
            <person name="Matsushita K."/>
        </authorList>
    </citation>
    <scope>NUCLEOTIDE SEQUENCE [LARGE SCALE GENOMIC DNA]</scope>
    <source>
        <strain evidence="9 10">NBRC 13693</strain>
    </source>
</reference>
<evidence type="ECO:0000313" key="10">
    <source>
        <dbReference type="Proteomes" id="UP000032683"/>
    </source>
</evidence>
<keyword evidence="2" id="KW-0813">Transport</keyword>
<evidence type="ECO:0000256" key="6">
    <source>
        <dbReference type="ARBA" id="ARBA00023136"/>
    </source>
</evidence>
<feature type="transmembrane region" description="Helical" evidence="7">
    <location>
        <begin position="68"/>
        <end position="91"/>
    </location>
</feature>
<dbReference type="InterPro" id="IPR000515">
    <property type="entry name" value="MetI-like"/>
</dbReference>
<dbReference type="EMBL" id="BANJ01000042">
    <property type="protein sequence ID" value="GAO00222.1"/>
    <property type="molecule type" value="Genomic_DNA"/>
</dbReference>